<accession>A0ABX1N3D5</accession>
<keyword evidence="3" id="KW-1185">Reference proteome</keyword>
<dbReference type="InterPro" id="IPR028098">
    <property type="entry name" value="Glyco_trans_4-like_N"/>
</dbReference>
<dbReference type="SUPFAM" id="SSF53756">
    <property type="entry name" value="UDP-Glycosyltransferase/glycogen phosphorylase"/>
    <property type="match status" value="1"/>
</dbReference>
<evidence type="ECO:0000313" key="2">
    <source>
        <dbReference type="EMBL" id="NMF93798.1"/>
    </source>
</evidence>
<evidence type="ECO:0000259" key="1">
    <source>
        <dbReference type="Pfam" id="PF13579"/>
    </source>
</evidence>
<name>A0ABX1N3D5_9RHOO</name>
<dbReference type="Pfam" id="PF13579">
    <property type="entry name" value="Glyco_trans_4_4"/>
    <property type="match status" value="1"/>
</dbReference>
<sequence>MKRVLMVAFHFPPIKGSSGIQRTLRFVRYLPEFGWEPIVLTVDPRAYLGTGNDQLRDIPPGTTVIRTRAWDAARHFAIGKCYPQVLARPDRWMSWWLSAVPAGLAMIRKYRPHALWSTYPLATAHRIGHTLQRLSGVPWVADFRDPMAQDGYPEDPSVWRSFERIERTGIARAAFSTFTTPSALRDYQLRYPARATHMSLLENGYDEETFEGTHSGSPLDADRVTLLHSGIVYPSERDPTALFAALKELKHTDKSTFDRLRIRFRAPVHKGLIQQLATDNHVAEAIEILPPIAYRDALSEMVRADGLLILQAANCNAQVPAKLYEYLRARRPILALTDPAGDTARIARNAGIEAIAPLDDADAIGDLLRRFVGDRHCGTLPNETAIAGASRRERTRELALLLERAALASS</sequence>
<organism evidence="2 3">
    <name type="scientific">Aromatoleum buckelii</name>
    <dbReference type="NCBI Taxonomy" id="200254"/>
    <lineage>
        <taxon>Bacteria</taxon>
        <taxon>Pseudomonadati</taxon>
        <taxon>Pseudomonadota</taxon>
        <taxon>Betaproteobacteria</taxon>
        <taxon>Rhodocyclales</taxon>
        <taxon>Rhodocyclaceae</taxon>
        <taxon>Aromatoleum</taxon>
    </lineage>
</organism>
<proteinExistence type="predicted"/>
<dbReference type="RefSeq" id="WP_169199053.1">
    <property type="nucleotide sequence ID" value="NZ_WTVH02000009.1"/>
</dbReference>
<gene>
    <name evidence="2" type="ORF">GO608_10720</name>
</gene>
<dbReference type="EMBL" id="WTVH01000018">
    <property type="protein sequence ID" value="NMF93798.1"/>
    <property type="molecule type" value="Genomic_DNA"/>
</dbReference>
<dbReference type="Proteomes" id="UP000601990">
    <property type="component" value="Unassembled WGS sequence"/>
</dbReference>
<reference evidence="2" key="1">
    <citation type="submission" date="2019-12" db="EMBL/GenBank/DDBJ databases">
        <title>Comparative genomics gives insights into the taxonomy of the Azoarcus-Aromatoleum group and reveals separate origins of nif in the plant-associated Azoarcus and non-plant-associated Aromatoleum sub-groups.</title>
        <authorList>
            <person name="Lafos M."/>
            <person name="Maluk M."/>
            <person name="Batista M."/>
            <person name="Junghare M."/>
            <person name="Carmona M."/>
            <person name="Faoro H."/>
            <person name="Cruz L.M."/>
            <person name="Battistoni F."/>
            <person name="De Souza E."/>
            <person name="Pedrosa F."/>
            <person name="Chen W.-M."/>
            <person name="Poole P.S."/>
            <person name="Dixon R.A."/>
            <person name="James E.K."/>
        </authorList>
    </citation>
    <scope>NUCLEOTIDE SEQUENCE</scope>
    <source>
        <strain evidence="2">U120</strain>
    </source>
</reference>
<feature type="domain" description="Glycosyltransferase subfamily 4-like N-terminal" evidence="1">
    <location>
        <begin position="21"/>
        <end position="204"/>
    </location>
</feature>
<protein>
    <submittedName>
        <fullName evidence="2">Glycosyltransferase</fullName>
    </submittedName>
</protein>
<dbReference type="Gene3D" id="3.40.50.2000">
    <property type="entry name" value="Glycogen Phosphorylase B"/>
    <property type="match status" value="1"/>
</dbReference>
<evidence type="ECO:0000313" key="3">
    <source>
        <dbReference type="Proteomes" id="UP000601990"/>
    </source>
</evidence>
<comment type="caution">
    <text evidence="2">The sequence shown here is derived from an EMBL/GenBank/DDBJ whole genome shotgun (WGS) entry which is preliminary data.</text>
</comment>